<dbReference type="EMBL" id="CP016070">
    <property type="protein sequence ID" value="AOW81170.1"/>
    <property type="molecule type" value="Genomic_DNA"/>
</dbReference>
<name>A0A1D8S737_9EURY</name>
<feature type="region of interest" description="Disordered" evidence="1">
    <location>
        <begin position="354"/>
        <end position="375"/>
    </location>
</feature>
<feature type="transmembrane region" description="Helical" evidence="2">
    <location>
        <begin position="277"/>
        <end position="300"/>
    </location>
</feature>
<evidence type="ECO:0000313" key="4">
    <source>
        <dbReference type="EMBL" id="AOW81170.1"/>
    </source>
</evidence>
<dbReference type="PANTHER" id="PTHR35024:SF4">
    <property type="entry name" value="POLYMER-FORMING CYTOSKELETAL PROTEIN"/>
    <property type="match status" value="1"/>
</dbReference>
<accession>A0A1D8S737</accession>
<dbReference type="InterPro" id="IPR007607">
    <property type="entry name" value="BacA/B"/>
</dbReference>
<reference evidence="5" key="3">
    <citation type="journal article" date="2017" name="ISME J.">
        <title>Discovery of anaerobic lithoheterotrophic haloarchaea, ubiquitous in hypersaline habitats.</title>
        <authorList>
            <person name="Sorokin D.Y."/>
            <person name="Messina E."/>
            <person name="Smedile F."/>
            <person name="Roman P."/>
            <person name="Damste J.S.S."/>
            <person name="Ciordia S."/>
            <person name="Mena M.C."/>
            <person name="Ferrer M."/>
            <person name="Golyshin P.N."/>
            <person name="Kublanov I.V."/>
            <person name="Samarov N.I."/>
            <person name="Toshchakov S.V."/>
            <person name="La Cono V."/>
            <person name="Yakimov M.M."/>
        </authorList>
    </citation>
    <scope>NUCLEOTIDE SEQUENCE</scope>
    <source>
        <strain evidence="5">HSR6</strain>
    </source>
</reference>
<evidence type="ECO:0000313" key="6">
    <source>
        <dbReference type="Proteomes" id="UP000185608"/>
    </source>
</evidence>
<dbReference type="PATRIC" id="fig|1855411.3.peg.2013"/>
<feature type="transmembrane region" description="Helical" evidence="2">
    <location>
        <begin position="331"/>
        <end position="349"/>
    </location>
</feature>
<dbReference type="RefSeq" id="WP_070365815.1">
    <property type="nucleotide sequence ID" value="NZ_CP016070.1"/>
</dbReference>
<keyword evidence="7" id="KW-1185">Reference proteome</keyword>
<dbReference type="PANTHER" id="PTHR35024">
    <property type="entry name" value="HYPOTHETICAL CYTOSOLIC PROTEIN"/>
    <property type="match status" value="1"/>
</dbReference>
<feature type="transmembrane region" description="Helical" evidence="2">
    <location>
        <begin position="246"/>
        <end position="271"/>
    </location>
</feature>
<reference evidence="7" key="2">
    <citation type="submission" date="2016-08" db="EMBL/GenBank/DDBJ databases">
        <title>Discovery of first anaerobic lithoheterotrophic haloarchae widely represented in hypersaline habitats.</title>
        <authorList>
            <person name="Sorokin D.Y."/>
            <person name="Kublanov I.V."/>
            <person name="Roman P."/>
            <person name="Sinninghe Damste J.S."/>
            <person name="Golyshin P.N."/>
            <person name="Rojo D."/>
            <person name="Ciordia S."/>
            <person name="Mena Md.C."/>
            <person name="Ferrer M."/>
            <person name="Smedile F."/>
            <person name="Messina E."/>
            <person name="La Cono V."/>
            <person name="Yakimov M.M."/>
        </authorList>
    </citation>
    <scope>NUCLEOTIDE SEQUENCE [LARGE SCALE GENOMIC DNA]</scope>
    <source>
        <strain evidence="7">HSR6</strain>
    </source>
</reference>
<evidence type="ECO:0000313" key="5">
    <source>
        <dbReference type="EMBL" id="APE96513.1"/>
    </source>
</evidence>
<dbReference type="STRING" id="1873524.HSR6_2085"/>
<feature type="compositionally biased region" description="Low complexity" evidence="1">
    <location>
        <begin position="358"/>
        <end position="375"/>
    </location>
</feature>
<protein>
    <recommendedName>
        <fullName evidence="3">DUF8173 domain-containing protein</fullName>
    </recommendedName>
</protein>
<dbReference type="Proteomes" id="UP000185608">
    <property type="component" value="Chromosome"/>
</dbReference>
<feature type="transmembrane region" description="Helical" evidence="2">
    <location>
        <begin position="208"/>
        <end position="226"/>
    </location>
</feature>
<dbReference type="OrthoDB" id="293642at2157"/>
<keyword evidence="2" id="KW-1133">Transmembrane helix</keyword>
<organism evidence="4 6">
    <name type="scientific">Halodesulfurarchaeum formicicum</name>
    <dbReference type="NCBI Taxonomy" id="1873524"/>
    <lineage>
        <taxon>Archaea</taxon>
        <taxon>Methanobacteriati</taxon>
        <taxon>Methanobacteriota</taxon>
        <taxon>Stenosarchaea group</taxon>
        <taxon>Halobacteria</taxon>
        <taxon>Halobacteriales</taxon>
        <taxon>Halobacteriaceae</taxon>
        <taxon>Halodesulfurarchaeum</taxon>
    </lineage>
</organism>
<dbReference type="KEGG" id="hhsr:HSR6_2085"/>
<dbReference type="AlphaFoldDB" id="A0A1D8S737"/>
<dbReference type="Pfam" id="PF26514">
    <property type="entry name" value="DUF8173"/>
    <property type="match status" value="1"/>
</dbReference>
<gene>
    <name evidence="5" type="ORF">HSR6_2085</name>
    <name evidence="4" type="ORF">HTSR_2009</name>
</gene>
<dbReference type="Proteomes" id="UP000186165">
    <property type="component" value="Chromosome"/>
</dbReference>
<dbReference type="GeneID" id="30418618"/>
<dbReference type="Pfam" id="PF04519">
    <property type="entry name" value="Bactofilin"/>
    <property type="match status" value="1"/>
</dbReference>
<dbReference type="KEGG" id="halh:HTSR_2009"/>
<feature type="transmembrane region" description="Helical" evidence="2">
    <location>
        <begin position="307"/>
        <end position="325"/>
    </location>
</feature>
<evidence type="ECO:0000259" key="3">
    <source>
        <dbReference type="Pfam" id="PF26514"/>
    </source>
</evidence>
<evidence type="ECO:0000256" key="1">
    <source>
        <dbReference type="SAM" id="MobiDB-lite"/>
    </source>
</evidence>
<reference evidence="4 6" key="1">
    <citation type="submission" date="2016-06" db="EMBL/GenBank/DDBJ databases">
        <title>Discovery of anaerobic lithoheterotrophic haloarchaeon capable of sulfur respiration by hydrogen and formate.</title>
        <authorList>
            <person name="Sorokin D.Y."/>
            <person name="Kublanov I.V."/>
            <person name="Roman P."/>
            <person name="Sinninghe Damste J.S."/>
            <person name="Golyshin P.N."/>
            <person name="Rojo D."/>
            <person name="Ciordia S."/>
            <person name="Mena Md.C."/>
            <person name="Ferrer M."/>
            <person name="Smedile F."/>
            <person name="Messina E."/>
            <person name="La Cono V."/>
            <person name="Yakimov M.M."/>
        </authorList>
    </citation>
    <scope>NUCLEOTIDE SEQUENCE [LARGE SCALE GENOMIC DNA]</scope>
    <source>
        <strain evidence="4 6">HTSR1</strain>
    </source>
</reference>
<keyword evidence="2" id="KW-0472">Membrane</keyword>
<feature type="domain" description="DUF8173" evidence="3">
    <location>
        <begin position="206"/>
        <end position="348"/>
    </location>
</feature>
<evidence type="ECO:0000256" key="2">
    <source>
        <dbReference type="SAM" id="Phobius"/>
    </source>
</evidence>
<evidence type="ECO:0000313" key="7">
    <source>
        <dbReference type="Proteomes" id="UP000186165"/>
    </source>
</evidence>
<keyword evidence="2" id="KW-0812">Transmembrane</keyword>
<dbReference type="EMBL" id="CP016804">
    <property type="protein sequence ID" value="APE96513.1"/>
    <property type="molecule type" value="Genomic_DNA"/>
</dbReference>
<proteinExistence type="predicted"/>
<sequence length="375" mass="37611">MNHHTSRSRIAVILLVVLLSLGLGIGPAAAQTGSTDSTMMSGTVIVDADETVEGFTVMAGTIVVRGTVTGDLEGFGGDVVVAESGVVQGDLSVASGSLRIAGAVDGSVSAGTGSLVLTPTGRVGGDFSAGAGSVLIEGQIDGNADVGAETITLGPTAVIGGELRYDGALTQQTGATVGGSVVQDSELGTFGPVGVSGYSWPTMGWLDAVYGLFANLLLGAVLLFLVPSFSEGVATRATESTGRSALVGLLALLGIPVVLVLIAVTIVGIPLAVLGVFAYLFLLWAGVVYGEYAVGHWLLARRTDPPNRWYALGLGLLLFTILGAVPLIGGLFVLAALLVGMGALASALWGSARRRRGSGATPTTATDDTDTASPA</sequence>
<accession>A0A1J1AFW6</accession>
<dbReference type="InterPro" id="IPR058486">
    <property type="entry name" value="DUF8173"/>
</dbReference>